<dbReference type="InterPro" id="IPR018060">
    <property type="entry name" value="HTH_AraC"/>
</dbReference>
<gene>
    <name evidence="9" type="ORF">H9Q77_10800</name>
</gene>
<dbReference type="PANTHER" id="PTHR43280:SF2">
    <property type="entry name" value="HTH-TYPE TRANSCRIPTIONAL REGULATOR EXSA"/>
    <property type="match status" value="1"/>
</dbReference>
<dbReference type="InterPro" id="IPR018062">
    <property type="entry name" value="HTH_AraC-typ_CS"/>
</dbReference>
<keyword evidence="10" id="KW-1185">Reference proteome</keyword>
<keyword evidence="6" id="KW-0597">Phosphoprotein</keyword>
<dbReference type="InterPro" id="IPR011006">
    <property type="entry name" value="CheY-like_superfamily"/>
</dbReference>
<dbReference type="CDD" id="cd17536">
    <property type="entry name" value="REC_YesN-like"/>
    <property type="match status" value="1"/>
</dbReference>
<name>A0A7G9FSR9_9FIRM</name>
<sequence length="538" mass="61725">MYKIMLADDEGIVIDSLKFIIEKEFKDTCEVQYAKTGRSVIELAESFRPDVAVMDIQMPGINGIDAMKEIRRSNNHTVFIVMSAYDKFDYAKEAIKLGVMEYITKPMEKTRIIAALQKAMERIDAERLKRKNELLIKEKLETVVPIIESGLIHNILLQEHFREDIENYRSILGITLQYAYMIAVVCGDEQQGNHMTNAVGSSVRMQRHYQEVRDCLKENLDCIVGTVMANKLAVLVPYEKDVMDYNERIELIEKARELTRYLRKRTDISFRIGIGEPKDFLMASESYTEALNALVATTGSVAHVDDLPIKCEYGGNYPVKLEKKLFAEVEDGDIDNASASASAFFDWMVDSGSDLMNMRLKVLEFALWSEHIAYEKGGMIYQLNSRAEYLPQVMEIAEPAAMKTWFLEKVKEACRNVLNKREEKSGSIIETAKNYIKNNYHKDISLDDVSREVNISPYYFSKLFKETTGENFIEYLTNLRMDKAKELLQTTECSMKEICARTGYSDPNYFSRSFKKNVGVTPTEYKENRGKGQEQGNV</sequence>
<accession>A0A7G9FSR9</accession>
<reference evidence="9 10" key="1">
    <citation type="submission" date="2020-08" db="EMBL/GenBank/DDBJ databases">
        <authorList>
            <person name="Liu C."/>
            <person name="Sun Q."/>
        </authorList>
    </citation>
    <scope>NUCLEOTIDE SEQUENCE [LARGE SCALE GENOMIC DNA]</scope>
    <source>
        <strain evidence="9 10">NSJ-8</strain>
    </source>
</reference>
<dbReference type="Gene3D" id="3.40.50.2300">
    <property type="match status" value="1"/>
</dbReference>
<protein>
    <recommendedName>
        <fullName evidence="1">Stage 0 sporulation protein A homolog</fullName>
    </recommendedName>
</protein>
<dbReference type="EMBL" id="CP060633">
    <property type="protein sequence ID" value="QNM01601.1"/>
    <property type="molecule type" value="Genomic_DNA"/>
</dbReference>
<dbReference type="PROSITE" id="PS50110">
    <property type="entry name" value="RESPONSE_REGULATORY"/>
    <property type="match status" value="1"/>
</dbReference>
<dbReference type="SUPFAM" id="SSF46689">
    <property type="entry name" value="Homeodomain-like"/>
    <property type="match status" value="2"/>
</dbReference>
<evidence type="ECO:0000313" key="9">
    <source>
        <dbReference type="EMBL" id="QNM01601.1"/>
    </source>
</evidence>
<dbReference type="Proteomes" id="UP000515981">
    <property type="component" value="Chromosome"/>
</dbReference>
<dbReference type="PROSITE" id="PS01124">
    <property type="entry name" value="HTH_ARAC_FAMILY_2"/>
    <property type="match status" value="1"/>
</dbReference>
<dbReference type="InterPro" id="IPR020449">
    <property type="entry name" value="Tscrpt_reg_AraC-type_HTH"/>
</dbReference>
<keyword evidence="2" id="KW-0805">Transcription regulation</keyword>
<dbReference type="SUPFAM" id="SSF52172">
    <property type="entry name" value="CheY-like"/>
    <property type="match status" value="1"/>
</dbReference>
<dbReference type="InterPro" id="IPR009057">
    <property type="entry name" value="Homeodomain-like_sf"/>
</dbReference>
<dbReference type="PROSITE" id="PS00041">
    <property type="entry name" value="HTH_ARAC_FAMILY_1"/>
    <property type="match status" value="1"/>
</dbReference>
<dbReference type="SMART" id="SM00448">
    <property type="entry name" value="REC"/>
    <property type="match status" value="1"/>
</dbReference>
<dbReference type="InterPro" id="IPR041522">
    <property type="entry name" value="CdaR_GGDEF"/>
</dbReference>
<proteinExistence type="predicted"/>
<keyword evidence="3" id="KW-0238">DNA-binding</keyword>
<dbReference type="Gene3D" id="1.10.10.60">
    <property type="entry name" value="Homeodomain-like"/>
    <property type="match status" value="2"/>
</dbReference>
<dbReference type="KEGG" id="ssun:H9Q77_10800"/>
<dbReference type="RefSeq" id="WP_249325519.1">
    <property type="nucleotide sequence ID" value="NZ_CP060633.1"/>
</dbReference>
<dbReference type="PANTHER" id="PTHR43280">
    <property type="entry name" value="ARAC-FAMILY TRANSCRIPTIONAL REGULATOR"/>
    <property type="match status" value="1"/>
</dbReference>
<organism evidence="9 10">
    <name type="scientific">Simiaoa sunii</name>
    <dbReference type="NCBI Taxonomy" id="2763672"/>
    <lineage>
        <taxon>Bacteria</taxon>
        <taxon>Bacillati</taxon>
        <taxon>Bacillota</taxon>
        <taxon>Clostridia</taxon>
        <taxon>Lachnospirales</taxon>
        <taxon>Lachnospiraceae</taxon>
        <taxon>Simiaoa</taxon>
    </lineage>
</organism>
<keyword evidence="4" id="KW-0804">Transcription</keyword>
<dbReference type="InterPro" id="IPR001789">
    <property type="entry name" value="Sig_transdc_resp-reg_receiver"/>
</dbReference>
<evidence type="ECO:0000256" key="2">
    <source>
        <dbReference type="ARBA" id="ARBA00023015"/>
    </source>
</evidence>
<dbReference type="Pfam" id="PF12833">
    <property type="entry name" value="HTH_18"/>
    <property type="match status" value="1"/>
</dbReference>
<feature type="domain" description="Response regulatory" evidence="8">
    <location>
        <begin position="3"/>
        <end position="120"/>
    </location>
</feature>
<evidence type="ECO:0000259" key="8">
    <source>
        <dbReference type="PROSITE" id="PS50110"/>
    </source>
</evidence>
<evidence type="ECO:0000256" key="1">
    <source>
        <dbReference type="ARBA" id="ARBA00018672"/>
    </source>
</evidence>
<feature type="domain" description="HTH araC/xylS-type" evidence="7">
    <location>
        <begin position="430"/>
        <end position="528"/>
    </location>
</feature>
<dbReference type="AlphaFoldDB" id="A0A7G9FSR9"/>
<dbReference type="Pfam" id="PF17853">
    <property type="entry name" value="GGDEF_2"/>
    <property type="match status" value="1"/>
</dbReference>
<evidence type="ECO:0000256" key="4">
    <source>
        <dbReference type="ARBA" id="ARBA00023163"/>
    </source>
</evidence>
<dbReference type="PRINTS" id="PR00032">
    <property type="entry name" value="HTHARAC"/>
</dbReference>
<evidence type="ECO:0000256" key="6">
    <source>
        <dbReference type="PROSITE-ProRule" id="PRU00169"/>
    </source>
</evidence>
<evidence type="ECO:0000313" key="10">
    <source>
        <dbReference type="Proteomes" id="UP000515981"/>
    </source>
</evidence>
<dbReference type="GO" id="GO:0000160">
    <property type="term" value="P:phosphorelay signal transduction system"/>
    <property type="evidence" value="ECO:0007669"/>
    <property type="project" value="InterPro"/>
</dbReference>
<dbReference type="SMART" id="SM00342">
    <property type="entry name" value="HTH_ARAC"/>
    <property type="match status" value="1"/>
</dbReference>
<evidence type="ECO:0000256" key="3">
    <source>
        <dbReference type="ARBA" id="ARBA00023125"/>
    </source>
</evidence>
<evidence type="ECO:0000256" key="5">
    <source>
        <dbReference type="ARBA" id="ARBA00024867"/>
    </source>
</evidence>
<dbReference type="GO" id="GO:0003700">
    <property type="term" value="F:DNA-binding transcription factor activity"/>
    <property type="evidence" value="ECO:0007669"/>
    <property type="project" value="InterPro"/>
</dbReference>
<comment type="function">
    <text evidence="5">May play the central regulatory role in sporulation. It may be an element of the effector pathway responsible for the activation of sporulation genes in response to nutritional stress. Spo0A may act in concert with spo0H (a sigma factor) to control the expression of some genes that are critical to the sporulation process.</text>
</comment>
<dbReference type="Pfam" id="PF00072">
    <property type="entry name" value="Response_reg"/>
    <property type="match status" value="1"/>
</dbReference>
<dbReference type="GO" id="GO:0043565">
    <property type="term" value="F:sequence-specific DNA binding"/>
    <property type="evidence" value="ECO:0007669"/>
    <property type="project" value="InterPro"/>
</dbReference>
<feature type="modified residue" description="4-aspartylphosphate" evidence="6">
    <location>
        <position position="55"/>
    </location>
</feature>
<evidence type="ECO:0000259" key="7">
    <source>
        <dbReference type="PROSITE" id="PS01124"/>
    </source>
</evidence>